<dbReference type="Gene3D" id="2.60.120.620">
    <property type="entry name" value="q2cbj1_9rhob like domain"/>
    <property type="match status" value="1"/>
</dbReference>
<evidence type="ECO:0000256" key="2">
    <source>
        <dbReference type="ARBA" id="ARBA00001962"/>
    </source>
</evidence>
<organism evidence="10 11">
    <name type="scientific">Saponaria officinalis</name>
    <name type="common">Common soapwort</name>
    <name type="synonym">Lychnis saponaria</name>
    <dbReference type="NCBI Taxonomy" id="3572"/>
    <lineage>
        <taxon>Eukaryota</taxon>
        <taxon>Viridiplantae</taxon>
        <taxon>Streptophyta</taxon>
        <taxon>Embryophyta</taxon>
        <taxon>Tracheophyta</taxon>
        <taxon>Spermatophyta</taxon>
        <taxon>Magnoliopsida</taxon>
        <taxon>eudicotyledons</taxon>
        <taxon>Gunneridae</taxon>
        <taxon>Pentapetalae</taxon>
        <taxon>Caryophyllales</taxon>
        <taxon>Caryophyllaceae</taxon>
        <taxon>Caryophylleae</taxon>
        <taxon>Saponaria</taxon>
    </lineage>
</organism>
<dbReference type="AlphaFoldDB" id="A0AAW1MVV2"/>
<dbReference type="PROSITE" id="PS51471">
    <property type="entry name" value="FE2OG_OXY"/>
    <property type="match status" value="1"/>
</dbReference>
<dbReference type="Pfam" id="PF13640">
    <property type="entry name" value="2OG-FeII_Oxy_3"/>
    <property type="match status" value="1"/>
</dbReference>
<dbReference type="PANTHER" id="PTHR14049:SF9">
    <property type="entry name" value="PROCOLLAGEN-PROLINE 3-DIOXYGENASE"/>
    <property type="match status" value="1"/>
</dbReference>
<proteinExistence type="predicted"/>
<dbReference type="GO" id="GO:0031418">
    <property type="term" value="F:L-ascorbic acid binding"/>
    <property type="evidence" value="ECO:0007669"/>
    <property type="project" value="InterPro"/>
</dbReference>
<evidence type="ECO:0000256" key="6">
    <source>
        <dbReference type="ARBA" id="ARBA00022964"/>
    </source>
</evidence>
<keyword evidence="4" id="KW-0479">Metal-binding</keyword>
<keyword evidence="5" id="KW-0677">Repeat</keyword>
<comment type="cofactor">
    <cofactor evidence="2">
        <name>Fe cation</name>
        <dbReference type="ChEBI" id="CHEBI:24875"/>
    </cofactor>
</comment>
<comment type="caution">
    <text evidence="10">The sequence shown here is derived from an EMBL/GenBank/DDBJ whole genome shotgun (WGS) entry which is preliminary data.</text>
</comment>
<dbReference type="PANTHER" id="PTHR14049">
    <property type="entry name" value="LEPRECAN 1"/>
    <property type="match status" value="1"/>
</dbReference>
<keyword evidence="6" id="KW-0223">Dioxygenase</keyword>
<protein>
    <recommendedName>
        <fullName evidence="3">procollagen-proline 3-dioxygenase</fullName>
        <ecNumber evidence="3">1.14.11.7</ecNumber>
    </recommendedName>
</protein>
<dbReference type="EMBL" id="JBDFQZ010000002">
    <property type="protein sequence ID" value="KAK9750479.1"/>
    <property type="molecule type" value="Genomic_DNA"/>
</dbReference>
<dbReference type="Proteomes" id="UP001443914">
    <property type="component" value="Unassembled WGS sequence"/>
</dbReference>
<comment type="cofactor">
    <cofactor evidence="1">
        <name>L-ascorbate</name>
        <dbReference type="ChEBI" id="CHEBI:38290"/>
    </cofactor>
</comment>
<dbReference type="InterPro" id="IPR039575">
    <property type="entry name" value="P3H"/>
</dbReference>
<evidence type="ECO:0000256" key="5">
    <source>
        <dbReference type="ARBA" id="ARBA00022737"/>
    </source>
</evidence>
<dbReference type="GO" id="GO:0005506">
    <property type="term" value="F:iron ion binding"/>
    <property type="evidence" value="ECO:0007669"/>
    <property type="project" value="InterPro"/>
</dbReference>
<gene>
    <name evidence="10" type="ORF">RND81_02G200400</name>
</gene>
<dbReference type="InterPro" id="IPR005123">
    <property type="entry name" value="Oxoglu/Fe-dep_dioxygenase_dom"/>
</dbReference>
<keyword evidence="8" id="KW-0408">Iron</keyword>
<dbReference type="InterPro" id="IPR044862">
    <property type="entry name" value="Pro_4_hyd_alph_FE2OG_OXY"/>
</dbReference>
<evidence type="ECO:0000256" key="7">
    <source>
        <dbReference type="ARBA" id="ARBA00023002"/>
    </source>
</evidence>
<evidence type="ECO:0000259" key="9">
    <source>
        <dbReference type="PROSITE" id="PS51471"/>
    </source>
</evidence>
<dbReference type="SMART" id="SM00702">
    <property type="entry name" value="P4Hc"/>
    <property type="match status" value="1"/>
</dbReference>
<dbReference type="GO" id="GO:0019797">
    <property type="term" value="F:procollagen-proline 3-dioxygenase activity"/>
    <property type="evidence" value="ECO:0007669"/>
    <property type="project" value="UniProtKB-EC"/>
</dbReference>
<name>A0AAW1MVV2_SAPOF</name>
<evidence type="ECO:0000256" key="8">
    <source>
        <dbReference type="ARBA" id="ARBA00023004"/>
    </source>
</evidence>
<evidence type="ECO:0000256" key="3">
    <source>
        <dbReference type="ARBA" id="ARBA00012262"/>
    </source>
</evidence>
<keyword evidence="7" id="KW-0560">Oxidoreductase</keyword>
<dbReference type="EC" id="1.14.11.7" evidence="3"/>
<dbReference type="InterPro" id="IPR006620">
    <property type="entry name" value="Pro_4_hyd_alph"/>
</dbReference>
<evidence type="ECO:0000313" key="10">
    <source>
        <dbReference type="EMBL" id="KAK9750479.1"/>
    </source>
</evidence>
<sequence>MNCRESVAMEHQRRHIIHNFIPLKLCKELEFIHKSNCTVGYRPNVFSTTLSHLIATNCAHLIMPFIPIREMVKEKVEDFFGCEFELFVEFTGLISWTKGASIGWHSDDNRPYLKQRDFTAVCYLNSYEEDFSGGIFHFQDGEPANYEPMAGDLVLYSADRRNIHCVDEITAGERLTLTLWFSRNSSFDEDVKLISLMSQTILNSELASCIPLPASSNMYWFSSDHGSDLIQGFDIRIARLFSSGYDICSAQAERCDEMTSTTDVADLFTESLRLVRGDKLFSKEFANLLHVLQAVQFYHWNQSNLQQSEVRNTRDVILLSEAQKQNFLMLRRLLSSSSMQMNSTIFHSSPSTTIREAQFDWDLFSASTTSWEEYTSELHAQLMVHLPFWKEYASLFSVSSLVADG</sequence>
<feature type="domain" description="Fe2OG dioxygenase" evidence="9">
    <location>
        <begin position="78"/>
        <end position="183"/>
    </location>
</feature>
<evidence type="ECO:0000313" key="11">
    <source>
        <dbReference type="Proteomes" id="UP001443914"/>
    </source>
</evidence>
<reference evidence="10" key="1">
    <citation type="submission" date="2024-03" db="EMBL/GenBank/DDBJ databases">
        <title>WGS assembly of Saponaria officinalis var. Norfolk2.</title>
        <authorList>
            <person name="Jenkins J."/>
            <person name="Shu S."/>
            <person name="Grimwood J."/>
            <person name="Barry K."/>
            <person name="Goodstein D."/>
            <person name="Schmutz J."/>
            <person name="Leebens-Mack J."/>
            <person name="Osbourn A."/>
        </authorList>
    </citation>
    <scope>NUCLEOTIDE SEQUENCE [LARGE SCALE GENOMIC DNA]</scope>
    <source>
        <strain evidence="10">JIC</strain>
    </source>
</reference>
<dbReference type="GO" id="GO:0032963">
    <property type="term" value="P:collagen metabolic process"/>
    <property type="evidence" value="ECO:0007669"/>
    <property type="project" value="InterPro"/>
</dbReference>
<accession>A0AAW1MVV2</accession>
<evidence type="ECO:0000256" key="1">
    <source>
        <dbReference type="ARBA" id="ARBA00001961"/>
    </source>
</evidence>
<evidence type="ECO:0000256" key="4">
    <source>
        <dbReference type="ARBA" id="ARBA00022723"/>
    </source>
</evidence>
<keyword evidence="11" id="KW-1185">Reference proteome</keyword>